<evidence type="ECO:0000313" key="3">
    <source>
        <dbReference type="Proteomes" id="UP000789595"/>
    </source>
</evidence>
<feature type="region of interest" description="Disordered" evidence="1">
    <location>
        <begin position="311"/>
        <end position="366"/>
    </location>
</feature>
<reference evidence="2" key="1">
    <citation type="submission" date="2021-11" db="EMBL/GenBank/DDBJ databases">
        <authorList>
            <consortium name="Genoscope - CEA"/>
            <person name="William W."/>
        </authorList>
    </citation>
    <scope>NUCLEOTIDE SEQUENCE</scope>
</reference>
<feature type="compositionally biased region" description="Pro residues" evidence="1">
    <location>
        <begin position="96"/>
        <end position="106"/>
    </location>
</feature>
<dbReference type="EMBL" id="CAKKNE010000002">
    <property type="protein sequence ID" value="CAH0367286.1"/>
    <property type="molecule type" value="Genomic_DNA"/>
</dbReference>
<dbReference type="Proteomes" id="UP000789595">
    <property type="component" value="Unassembled WGS sequence"/>
</dbReference>
<evidence type="ECO:0000256" key="1">
    <source>
        <dbReference type="SAM" id="MobiDB-lite"/>
    </source>
</evidence>
<feature type="region of interest" description="Disordered" evidence="1">
    <location>
        <begin position="188"/>
        <end position="289"/>
    </location>
</feature>
<dbReference type="InterPro" id="IPR026319">
    <property type="entry name" value="ZC2HC1A/B-like"/>
</dbReference>
<accession>A0A8J2WYX1</accession>
<dbReference type="Gene3D" id="3.30.160.60">
    <property type="entry name" value="Classic Zinc Finger"/>
    <property type="match status" value="1"/>
</dbReference>
<organism evidence="2 3">
    <name type="scientific">Pelagomonas calceolata</name>
    <dbReference type="NCBI Taxonomy" id="35677"/>
    <lineage>
        <taxon>Eukaryota</taxon>
        <taxon>Sar</taxon>
        <taxon>Stramenopiles</taxon>
        <taxon>Ochrophyta</taxon>
        <taxon>Pelagophyceae</taxon>
        <taxon>Pelagomonadales</taxon>
        <taxon>Pelagomonadaceae</taxon>
        <taxon>Pelagomonas</taxon>
    </lineage>
</organism>
<sequence>MDPLNASLSHFRETRESPFSLTTTGLAISTDDPNLTKHHEEADSSIPTGKAPAMRICHLCGTPQLLKSFRCHASRCAQAWLQEEQQKPKSQQRPLPEGPDVPPGKPNPKTLEAVNRQAMRIWKEQSLETCPNCGRSFHARALRAHLKGCHGSQDQFLGAAAMRCSTTGKRHGDAPRSYPSVAQALQQARGAPVVSRPAPVRLDPERIATKRAVPDSSGAAAPLTFHKTPAERARAERALRKAHKPKKAPKKPAYAPPPPPPPSQPPKQKERRPWGAPPPPGERDRPKLEARIAKLEREKSDVTATLKRIEALLGGAPEPPRRRAAARRSLSPQKRRAASPRKKAVDADLPPPPPPPTRGHRGCYDRAFRTSNSFSLAWPED</sequence>
<feature type="region of interest" description="Disordered" evidence="1">
    <location>
        <begin position="15"/>
        <end position="48"/>
    </location>
</feature>
<protein>
    <submittedName>
        <fullName evidence="2">Uncharacterized protein</fullName>
    </submittedName>
</protein>
<evidence type="ECO:0000313" key="2">
    <source>
        <dbReference type="EMBL" id="CAH0367286.1"/>
    </source>
</evidence>
<feature type="compositionally biased region" description="Basic and acidic residues" evidence="1">
    <location>
        <begin position="228"/>
        <end position="239"/>
    </location>
</feature>
<feature type="compositionally biased region" description="Pro residues" evidence="1">
    <location>
        <begin position="254"/>
        <end position="265"/>
    </location>
</feature>
<gene>
    <name evidence="2" type="ORF">PECAL_2P03000</name>
</gene>
<comment type="caution">
    <text evidence="2">The sequence shown here is derived from an EMBL/GenBank/DDBJ whole genome shotgun (WGS) entry which is preliminary data.</text>
</comment>
<feature type="region of interest" description="Disordered" evidence="1">
    <location>
        <begin position="83"/>
        <end position="110"/>
    </location>
</feature>
<feature type="compositionally biased region" description="Basic residues" evidence="1">
    <location>
        <begin position="240"/>
        <end position="250"/>
    </location>
</feature>
<dbReference type="OrthoDB" id="265955at2759"/>
<dbReference type="PANTHER" id="PTHR13555">
    <property type="entry name" value="C2H2 ZINC FINGER CGI-62-RELATED"/>
    <property type="match status" value="1"/>
</dbReference>
<dbReference type="PANTHER" id="PTHR13555:SF68">
    <property type="entry name" value="ZINC FINGER PROTEIN 474"/>
    <property type="match status" value="1"/>
</dbReference>
<proteinExistence type="predicted"/>
<keyword evidence="3" id="KW-1185">Reference proteome</keyword>
<dbReference type="AlphaFoldDB" id="A0A8J2WYX1"/>
<feature type="compositionally biased region" description="Basic residues" evidence="1">
    <location>
        <begin position="333"/>
        <end position="342"/>
    </location>
</feature>
<name>A0A8J2WYX1_9STRA</name>
<feature type="compositionally biased region" description="Polar residues" evidence="1">
    <location>
        <begin position="17"/>
        <end position="33"/>
    </location>
</feature>